<evidence type="ECO:0000313" key="2">
    <source>
        <dbReference type="Proteomes" id="UP000054683"/>
    </source>
</evidence>
<dbReference type="Proteomes" id="UP000054683">
    <property type="component" value="Unassembled WGS sequence"/>
</dbReference>
<evidence type="ECO:0000313" key="1">
    <source>
        <dbReference type="EMBL" id="SAL64030.1"/>
    </source>
</evidence>
<dbReference type="AlphaFoldDB" id="A0A158J6R9"/>
<name>A0A158J6R9_9BURK</name>
<gene>
    <name evidence="1" type="ORF">AWB69_07195</name>
</gene>
<organism evidence="1 2">
    <name type="scientific">Caballeronia udeis</name>
    <dbReference type="NCBI Taxonomy" id="1232866"/>
    <lineage>
        <taxon>Bacteria</taxon>
        <taxon>Pseudomonadati</taxon>
        <taxon>Pseudomonadota</taxon>
        <taxon>Betaproteobacteria</taxon>
        <taxon>Burkholderiales</taxon>
        <taxon>Burkholderiaceae</taxon>
        <taxon>Caballeronia</taxon>
    </lineage>
</organism>
<accession>A0A158J6R9</accession>
<proteinExistence type="predicted"/>
<dbReference type="RefSeq" id="WP_156529068.1">
    <property type="nucleotide sequence ID" value="NZ_FCOK02000072.1"/>
</dbReference>
<sequence length="45" mass="5017">MYLIDMDTLSIEQDKIPGGECNDVLERESGEVEVPLANAMYQLDA</sequence>
<dbReference type="EMBL" id="FCOK02000072">
    <property type="protein sequence ID" value="SAL64030.1"/>
    <property type="molecule type" value="Genomic_DNA"/>
</dbReference>
<protein>
    <submittedName>
        <fullName evidence="1">Uncharacterized protein</fullName>
    </submittedName>
</protein>
<reference evidence="1 2" key="1">
    <citation type="submission" date="2016-01" db="EMBL/GenBank/DDBJ databases">
        <authorList>
            <person name="Oliw E.H."/>
        </authorList>
    </citation>
    <scope>NUCLEOTIDE SEQUENCE [LARGE SCALE GENOMIC DNA]</scope>
    <source>
        <strain evidence="1">LMG 27134</strain>
    </source>
</reference>